<proteinExistence type="predicted"/>
<dbReference type="InterPro" id="IPR010730">
    <property type="entry name" value="HET"/>
</dbReference>
<evidence type="ECO:0000313" key="2">
    <source>
        <dbReference type="EMBL" id="KAH7095133.1"/>
    </source>
</evidence>
<dbReference type="Proteomes" id="UP000813461">
    <property type="component" value="Unassembled WGS sequence"/>
</dbReference>
<dbReference type="PANTHER" id="PTHR33112:SF11">
    <property type="entry name" value="HETEROKARYON INCOMPATIBILITY DOMAIN-CONTAINING PROTEIN"/>
    <property type="match status" value="1"/>
</dbReference>
<accession>A0A8K0RL00</accession>
<keyword evidence="3" id="KW-1185">Reference proteome</keyword>
<evidence type="ECO:0000313" key="3">
    <source>
        <dbReference type="Proteomes" id="UP000813461"/>
    </source>
</evidence>
<dbReference type="AlphaFoldDB" id="A0A8K0RL00"/>
<name>A0A8K0RL00_9PLEO</name>
<dbReference type="OrthoDB" id="5362512at2759"/>
<dbReference type="PANTHER" id="PTHR33112">
    <property type="entry name" value="DOMAIN PROTEIN, PUTATIVE-RELATED"/>
    <property type="match status" value="1"/>
</dbReference>
<evidence type="ECO:0000259" key="1">
    <source>
        <dbReference type="Pfam" id="PF06985"/>
    </source>
</evidence>
<feature type="domain" description="Heterokaryon incompatibility" evidence="1">
    <location>
        <begin position="67"/>
        <end position="220"/>
    </location>
</feature>
<reference evidence="2" key="1">
    <citation type="journal article" date="2021" name="Nat. Commun.">
        <title>Genetic determinants of endophytism in the Arabidopsis root mycobiome.</title>
        <authorList>
            <person name="Mesny F."/>
            <person name="Miyauchi S."/>
            <person name="Thiergart T."/>
            <person name="Pickel B."/>
            <person name="Atanasova L."/>
            <person name="Karlsson M."/>
            <person name="Huettel B."/>
            <person name="Barry K.W."/>
            <person name="Haridas S."/>
            <person name="Chen C."/>
            <person name="Bauer D."/>
            <person name="Andreopoulos W."/>
            <person name="Pangilinan J."/>
            <person name="LaButti K."/>
            <person name="Riley R."/>
            <person name="Lipzen A."/>
            <person name="Clum A."/>
            <person name="Drula E."/>
            <person name="Henrissat B."/>
            <person name="Kohler A."/>
            <person name="Grigoriev I.V."/>
            <person name="Martin F.M."/>
            <person name="Hacquard S."/>
        </authorList>
    </citation>
    <scope>NUCLEOTIDE SEQUENCE</scope>
    <source>
        <strain evidence="2">MPI-SDFR-AT-0120</strain>
    </source>
</reference>
<organism evidence="2 3">
    <name type="scientific">Paraphoma chrysanthemicola</name>
    <dbReference type="NCBI Taxonomy" id="798071"/>
    <lineage>
        <taxon>Eukaryota</taxon>
        <taxon>Fungi</taxon>
        <taxon>Dikarya</taxon>
        <taxon>Ascomycota</taxon>
        <taxon>Pezizomycotina</taxon>
        <taxon>Dothideomycetes</taxon>
        <taxon>Pleosporomycetidae</taxon>
        <taxon>Pleosporales</taxon>
        <taxon>Pleosporineae</taxon>
        <taxon>Phaeosphaeriaceae</taxon>
        <taxon>Paraphoma</taxon>
    </lineage>
</organism>
<comment type="caution">
    <text evidence="2">The sequence shown here is derived from an EMBL/GenBank/DDBJ whole genome shotgun (WGS) entry which is preliminary data.</text>
</comment>
<sequence length="546" mass="62583">MTPTSCNTSSTESLRLADLWLQDCISAHTACNREAHENEWYPTRLLYLGDNAVHLIDTSEEKPSGPYMTLSHRWGQGSVIQLLESNLNDFRQSIATASMPKTFQDAIYVSIALGIRYLWIDSLCILQDQDNLKDWYREAALMNEVYSRAYCNISACTGEGADGLFRARDAQDLVPTRTKLKLRYLGHSGAFITCTLIDLFLWKHDVVECAVNKRGWVFQERILSPRVLYFGRNQLFWECRQHRACEAHPMGLPPVYDSLNSTDLKRSLDLGQYAVVSFEMPTHQIDDRYHLWTLAIWAYSKTNLTNSDDKLIALSGIVKPFAHLLNDEYLVGMWRRRLEHQLTWFPVMSPGSTVSACQRSYRAPSWSWAAIDRPVDLSEKRYHQEVLISVRDVHITYASDDTTGRVTGAWLDLQGHLKPMKLIWNTHTDLSGFNPWILRLDGNDLQPKVNVLLDVLRMDSAYFELDNAARLLFYVPATISFSQSHRLTIIILRCLDKVMGLFERIGVGESEEAIDRDLLLADTTSPVKMELPSVRFENGMHILRII</sequence>
<protein>
    <submittedName>
        <fullName evidence="2">Heterokaryon incompatibility protein-domain-containing protein</fullName>
    </submittedName>
</protein>
<gene>
    <name evidence="2" type="ORF">FB567DRAFT_21148</name>
</gene>
<dbReference type="EMBL" id="JAGMVJ010000001">
    <property type="protein sequence ID" value="KAH7095133.1"/>
    <property type="molecule type" value="Genomic_DNA"/>
</dbReference>
<dbReference type="Pfam" id="PF06985">
    <property type="entry name" value="HET"/>
    <property type="match status" value="1"/>
</dbReference>